<reference evidence="3 4" key="1">
    <citation type="submission" date="2020-02" db="EMBL/GenBank/DDBJ databases">
        <title>Acidophilic actinobacteria isolated from forest soil.</title>
        <authorList>
            <person name="Golinska P."/>
        </authorList>
    </citation>
    <scope>NUCLEOTIDE SEQUENCE [LARGE SCALE GENOMIC DNA]</scope>
    <source>
        <strain evidence="3 4">NL8</strain>
    </source>
</reference>
<evidence type="ECO:0000313" key="3">
    <source>
        <dbReference type="EMBL" id="MBS2545735.1"/>
    </source>
</evidence>
<accession>A0ABS5KIM7</accession>
<evidence type="ECO:0000256" key="1">
    <source>
        <dbReference type="SAM" id="MobiDB-lite"/>
    </source>
</evidence>
<evidence type="ECO:0008006" key="5">
    <source>
        <dbReference type="Google" id="ProtNLM"/>
    </source>
</evidence>
<protein>
    <recommendedName>
        <fullName evidence="5">Lipoprotein</fullName>
    </recommendedName>
</protein>
<dbReference type="PROSITE" id="PS51257">
    <property type="entry name" value="PROKAR_LIPOPROTEIN"/>
    <property type="match status" value="1"/>
</dbReference>
<feature type="compositionally biased region" description="Gly residues" evidence="1">
    <location>
        <begin position="47"/>
        <end position="59"/>
    </location>
</feature>
<evidence type="ECO:0000256" key="2">
    <source>
        <dbReference type="SAM" id="SignalP"/>
    </source>
</evidence>
<keyword evidence="2" id="KW-0732">Signal</keyword>
<feature type="region of interest" description="Disordered" evidence="1">
    <location>
        <begin position="46"/>
        <end position="71"/>
    </location>
</feature>
<dbReference type="Gene3D" id="2.50.20.20">
    <property type="match status" value="1"/>
</dbReference>
<feature type="signal peptide" evidence="2">
    <location>
        <begin position="1"/>
        <end position="19"/>
    </location>
</feature>
<evidence type="ECO:0000313" key="4">
    <source>
        <dbReference type="Proteomes" id="UP000730482"/>
    </source>
</evidence>
<keyword evidence="4" id="KW-1185">Reference proteome</keyword>
<gene>
    <name evidence="3" type="ORF">KGQ19_02515</name>
</gene>
<dbReference type="EMBL" id="JAAFYZ010000006">
    <property type="protein sequence ID" value="MBS2545735.1"/>
    <property type="molecule type" value="Genomic_DNA"/>
</dbReference>
<dbReference type="RefSeq" id="WP_212007398.1">
    <property type="nucleotide sequence ID" value="NZ_JAAFYZ010000006.1"/>
</dbReference>
<feature type="compositionally biased region" description="Low complexity" evidence="1">
    <location>
        <begin position="60"/>
        <end position="71"/>
    </location>
</feature>
<name>A0ABS5KIM7_9ACTN</name>
<organism evidence="3 4">
    <name type="scientific">Catenulispora pinistramenti</name>
    <dbReference type="NCBI Taxonomy" id="2705254"/>
    <lineage>
        <taxon>Bacteria</taxon>
        <taxon>Bacillati</taxon>
        <taxon>Actinomycetota</taxon>
        <taxon>Actinomycetes</taxon>
        <taxon>Catenulisporales</taxon>
        <taxon>Catenulisporaceae</taxon>
        <taxon>Catenulispora</taxon>
    </lineage>
</organism>
<feature type="region of interest" description="Disordered" evidence="1">
    <location>
        <begin position="276"/>
        <end position="303"/>
    </location>
</feature>
<proteinExistence type="predicted"/>
<comment type="caution">
    <text evidence="3">The sequence shown here is derived from an EMBL/GenBank/DDBJ whole genome shotgun (WGS) entry which is preliminary data.</text>
</comment>
<feature type="chain" id="PRO_5046582242" description="Lipoprotein" evidence="2">
    <location>
        <begin position="20"/>
        <end position="303"/>
    </location>
</feature>
<dbReference type="Proteomes" id="UP000730482">
    <property type="component" value="Unassembled WGS sequence"/>
</dbReference>
<sequence length="303" mass="30346">MIGRSRLLACLIAVAALSAACGKPSGSSSVDQSKAPALANISASVGGSSGGGSSGGTASSGGASSGTTGSGSSDLVAETAVGLVQAACQQNSWQAQLKLNVAVPGQTAALSAALQADPSPGHRTAHITDSAGLEEELVDGTDYLRQGTSKWFKVSAASVPAALLRPPCSEFGVLRFPNLTAVQELPDQAAGSTHHYRFQADAYTLISASLLISPTALTAFKAHPAQVTADLYTDDTGRPLRYETGTASVADGAGPATMKLTETFSAFGTPLTLVAPDPSQVSDQPPAGLKLEVPPNPTASAAV</sequence>